<evidence type="ECO:0000313" key="2">
    <source>
        <dbReference type="EMBL" id="SVD86701.1"/>
    </source>
</evidence>
<sequence>MNFLIVGYVPLGVVAAAFGTGVLTGNSYVQAMVKYK</sequence>
<reference evidence="2" key="1">
    <citation type="submission" date="2018-05" db="EMBL/GenBank/DDBJ databases">
        <authorList>
            <person name="Lanie J.A."/>
            <person name="Ng W.-L."/>
            <person name="Kazmierczak K.M."/>
            <person name="Andrzejewski T.M."/>
            <person name="Davidsen T.M."/>
            <person name="Wayne K.J."/>
            <person name="Tettelin H."/>
            <person name="Glass J.I."/>
            <person name="Rusch D."/>
            <person name="Podicherti R."/>
            <person name="Tsui H.-C.T."/>
            <person name="Winkler M.E."/>
        </authorList>
    </citation>
    <scope>NUCLEOTIDE SEQUENCE</scope>
</reference>
<name>A0A382YUA8_9ZZZZ</name>
<keyword evidence="1" id="KW-0472">Membrane</keyword>
<gene>
    <name evidence="2" type="ORF">METZ01_LOCUS439555</name>
</gene>
<protein>
    <submittedName>
        <fullName evidence="2">Uncharacterized protein</fullName>
    </submittedName>
</protein>
<keyword evidence="1" id="KW-0812">Transmembrane</keyword>
<organism evidence="2">
    <name type="scientific">marine metagenome</name>
    <dbReference type="NCBI Taxonomy" id="408172"/>
    <lineage>
        <taxon>unclassified sequences</taxon>
        <taxon>metagenomes</taxon>
        <taxon>ecological metagenomes</taxon>
    </lineage>
</organism>
<accession>A0A382YUA8</accession>
<keyword evidence="1" id="KW-1133">Transmembrane helix</keyword>
<dbReference type="AlphaFoldDB" id="A0A382YUA8"/>
<dbReference type="EMBL" id="UINC01178510">
    <property type="protein sequence ID" value="SVD86701.1"/>
    <property type="molecule type" value="Genomic_DNA"/>
</dbReference>
<feature type="transmembrane region" description="Helical" evidence="1">
    <location>
        <begin position="6"/>
        <end position="29"/>
    </location>
</feature>
<proteinExistence type="predicted"/>
<evidence type="ECO:0000256" key="1">
    <source>
        <dbReference type="SAM" id="Phobius"/>
    </source>
</evidence>